<dbReference type="Pfam" id="PF07727">
    <property type="entry name" value="RVT_2"/>
    <property type="match status" value="1"/>
</dbReference>
<name>A0A8T1UI62_9STRA</name>
<evidence type="ECO:0000259" key="1">
    <source>
        <dbReference type="Pfam" id="PF07727"/>
    </source>
</evidence>
<dbReference type="EMBL" id="JAENGZ010000369">
    <property type="protein sequence ID" value="KAG6960879.1"/>
    <property type="molecule type" value="Genomic_DNA"/>
</dbReference>
<feature type="domain" description="Reverse transcriptase Ty1/copia-type" evidence="1">
    <location>
        <begin position="209"/>
        <end position="345"/>
    </location>
</feature>
<organism evidence="3 4">
    <name type="scientific">Phytophthora cactorum</name>
    <dbReference type="NCBI Taxonomy" id="29920"/>
    <lineage>
        <taxon>Eukaryota</taxon>
        <taxon>Sar</taxon>
        <taxon>Stramenopiles</taxon>
        <taxon>Oomycota</taxon>
        <taxon>Peronosporomycetes</taxon>
        <taxon>Peronosporales</taxon>
        <taxon>Peronosporaceae</taxon>
        <taxon>Phytophthora</taxon>
    </lineage>
</organism>
<comment type="caution">
    <text evidence="3">The sequence shown here is derived from an EMBL/GenBank/DDBJ whole genome shotgun (WGS) entry which is preliminary data.</text>
</comment>
<dbReference type="InterPro" id="IPR057670">
    <property type="entry name" value="SH3_retrovirus"/>
</dbReference>
<dbReference type="Pfam" id="PF25597">
    <property type="entry name" value="SH3_retrovirus"/>
    <property type="match status" value="1"/>
</dbReference>
<dbReference type="InterPro" id="IPR013103">
    <property type="entry name" value="RVT_2"/>
</dbReference>
<sequence>MFVGYSMTSKAYRVVDLRTGRLVVSRSLTLDERMTAHYRDDIAADIPQNRIQHDSVSDDEDDSAVAIEPTVDRDVDMVSVVAEQDDHVMEDVGAPEPSTSPVIAHEPPIALPPSSDVGELVLRTNGREIIPHERNETAIVPVRTRQHLHPRVLPDVPLPAPEDLDEDYLKLVARNSAASRVKRPQRDEDLLTLQSGDGLLKLSSEHRINATWNITRPPANANIIGSKWVFSLKRDKTGAVARYKARLVAKGYSQAPGRDYNFTYAPVVNGASLRIFSSRANEQDYEMEQCDVDTAFLYGEVEERVYMANPEGLEVDDEREVVCQLDKSLYGLKQSAAVWHKRIRKAF</sequence>
<dbReference type="Proteomes" id="UP000688947">
    <property type="component" value="Unassembled WGS sequence"/>
</dbReference>
<dbReference type="OrthoDB" id="96667at2759"/>
<evidence type="ECO:0000313" key="4">
    <source>
        <dbReference type="Proteomes" id="UP000688947"/>
    </source>
</evidence>
<protein>
    <recommendedName>
        <fullName evidence="5">Reverse transcriptase Ty1/copia-type domain-containing protein</fullName>
    </recommendedName>
</protein>
<proteinExistence type="predicted"/>
<accession>A0A8T1UI62</accession>
<evidence type="ECO:0000259" key="2">
    <source>
        <dbReference type="Pfam" id="PF25597"/>
    </source>
</evidence>
<evidence type="ECO:0000313" key="3">
    <source>
        <dbReference type="EMBL" id="KAG6960879.1"/>
    </source>
</evidence>
<gene>
    <name evidence="3" type="ORF">JG687_00007989</name>
</gene>
<evidence type="ECO:0008006" key="5">
    <source>
        <dbReference type="Google" id="ProtNLM"/>
    </source>
</evidence>
<dbReference type="VEuPathDB" id="FungiDB:PC110_g15305"/>
<feature type="domain" description="Retroviral polymerase SH3-like" evidence="2">
    <location>
        <begin position="1"/>
        <end position="36"/>
    </location>
</feature>
<dbReference type="AlphaFoldDB" id="A0A8T1UI62"/>
<reference evidence="3" key="1">
    <citation type="submission" date="2021-01" db="EMBL/GenBank/DDBJ databases">
        <title>Phytophthora aleatoria, a newly-described species from Pinus radiata is distinct from Phytophthora cactorum isolates based on comparative genomics.</title>
        <authorList>
            <person name="Mcdougal R."/>
            <person name="Panda P."/>
            <person name="Williams N."/>
            <person name="Studholme D.J."/>
        </authorList>
    </citation>
    <scope>NUCLEOTIDE SEQUENCE</scope>
    <source>
        <strain evidence="3">NZFS 3830</strain>
    </source>
</reference>